<dbReference type="AlphaFoldDB" id="A0A846MNG6"/>
<reference evidence="3 4" key="1">
    <citation type="submission" date="2020-03" db="EMBL/GenBank/DDBJ databases">
        <title>Genomic Encyclopedia of Type Strains, Phase IV (KMG-IV): sequencing the most valuable type-strain genomes for metagenomic binning, comparative biology and taxonomic classification.</title>
        <authorList>
            <person name="Goeker M."/>
        </authorList>
    </citation>
    <scope>NUCLEOTIDE SEQUENCE [LARGE SCALE GENOMIC DNA]</scope>
    <source>
        <strain evidence="3 4">DSM 5718</strain>
    </source>
</reference>
<keyword evidence="4" id="KW-1185">Reference proteome</keyword>
<sequence>MKRLAIFAALSLLSPVAVQAQCAMCKATVESNGSLTSGINAGILYMMVIPYLLLAALGFIWYKNYKKFKERNHGQSKA</sequence>
<dbReference type="EMBL" id="JAASRN010000001">
    <property type="protein sequence ID" value="NIK73086.1"/>
    <property type="molecule type" value="Genomic_DNA"/>
</dbReference>
<keyword evidence="1" id="KW-1133">Transmembrane helix</keyword>
<proteinExistence type="predicted"/>
<keyword evidence="1" id="KW-0812">Transmembrane</keyword>
<keyword evidence="1" id="KW-0472">Membrane</keyword>
<evidence type="ECO:0000313" key="3">
    <source>
        <dbReference type="EMBL" id="NIK73086.1"/>
    </source>
</evidence>
<accession>A0A846MNG6</accession>
<gene>
    <name evidence="3" type="ORF">FHS56_000572</name>
</gene>
<evidence type="ECO:0000313" key="4">
    <source>
        <dbReference type="Proteomes" id="UP000537126"/>
    </source>
</evidence>
<organism evidence="3 4">
    <name type="scientific">Thermonema lapsum</name>
    <dbReference type="NCBI Taxonomy" id="28195"/>
    <lineage>
        <taxon>Bacteria</taxon>
        <taxon>Pseudomonadati</taxon>
        <taxon>Bacteroidota</taxon>
        <taxon>Cytophagia</taxon>
        <taxon>Cytophagales</taxon>
        <taxon>Thermonemataceae</taxon>
        <taxon>Thermonema</taxon>
    </lineage>
</organism>
<name>A0A846MNG6_9BACT</name>
<evidence type="ECO:0000256" key="2">
    <source>
        <dbReference type="SAM" id="SignalP"/>
    </source>
</evidence>
<dbReference type="Proteomes" id="UP000537126">
    <property type="component" value="Unassembled WGS sequence"/>
</dbReference>
<feature type="signal peptide" evidence="2">
    <location>
        <begin position="1"/>
        <end position="20"/>
    </location>
</feature>
<dbReference type="RefSeq" id="WP_166918362.1">
    <property type="nucleotide sequence ID" value="NZ_JAASRN010000001.1"/>
</dbReference>
<evidence type="ECO:0000256" key="1">
    <source>
        <dbReference type="SAM" id="Phobius"/>
    </source>
</evidence>
<keyword evidence="2" id="KW-0732">Signal</keyword>
<feature type="chain" id="PRO_5032408819" evidence="2">
    <location>
        <begin position="21"/>
        <end position="78"/>
    </location>
</feature>
<protein>
    <submittedName>
        <fullName evidence="3">Uncharacterized protein</fullName>
    </submittedName>
</protein>
<comment type="caution">
    <text evidence="3">The sequence shown here is derived from an EMBL/GenBank/DDBJ whole genome shotgun (WGS) entry which is preliminary data.</text>
</comment>
<feature type="transmembrane region" description="Helical" evidence="1">
    <location>
        <begin position="43"/>
        <end position="62"/>
    </location>
</feature>